<gene>
    <name evidence="2" type="ORF">FBQ73_05655</name>
</gene>
<evidence type="ECO:0000256" key="1">
    <source>
        <dbReference type="SAM" id="MobiDB-lite"/>
    </source>
</evidence>
<dbReference type="EMBL" id="VAUP01000015">
    <property type="protein sequence ID" value="TLX43602.1"/>
    <property type="molecule type" value="Genomic_DNA"/>
</dbReference>
<feature type="compositionally biased region" description="Basic and acidic residues" evidence="1">
    <location>
        <begin position="333"/>
        <end position="344"/>
    </location>
</feature>
<feature type="region of interest" description="Disordered" evidence="1">
    <location>
        <begin position="88"/>
        <end position="121"/>
    </location>
</feature>
<feature type="region of interest" description="Disordered" evidence="1">
    <location>
        <begin position="311"/>
        <end position="359"/>
    </location>
</feature>
<evidence type="ECO:0000313" key="2">
    <source>
        <dbReference type="EMBL" id="TLX43602.1"/>
    </source>
</evidence>
<feature type="compositionally biased region" description="Basic and acidic residues" evidence="1">
    <location>
        <begin position="311"/>
        <end position="323"/>
    </location>
</feature>
<dbReference type="GeneID" id="95772946"/>
<comment type="caution">
    <text evidence="2">The sequence shown here is derived from an EMBL/GenBank/DDBJ whole genome shotgun (WGS) entry which is preliminary data.</text>
</comment>
<proteinExistence type="predicted"/>
<dbReference type="AlphaFoldDB" id="A0A6C1KH49"/>
<organism evidence="2 3">
    <name type="scientific">Xanthobacter autotrophicus</name>
    <dbReference type="NCBI Taxonomy" id="280"/>
    <lineage>
        <taxon>Bacteria</taxon>
        <taxon>Pseudomonadati</taxon>
        <taxon>Pseudomonadota</taxon>
        <taxon>Alphaproteobacteria</taxon>
        <taxon>Hyphomicrobiales</taxon>
        <taxon>Xanthobacteraceae</taxon>
        <taxon>Xanthobacter</taxon>
    </lineage>
</organism>
<reference evidence="2 3" key="1">
    <citation type="submission" date="2019-05" db="EMBL/GenBank/DDBJ databases">
        <authorList>
            <person name="Zhou X."/>
        </authorList>
    </citation>
    <scope>NUCLEOTIDE SEQUENCE [LARGE SCALE GENOMIC DNA]</scope>
    <source>
        <strain evidence="2 3">DSM 432</strain>
    </source>
</reference>
<dbReference type="Proteomes" id="UP000305131">
    <property type="component" value="Unassembled WGS sequence"/>
</dbReference>
<dbReference type="RefSeq" id="WP_138398518.1">
    <property type="nucleotide sequence ID" value="NZ_JBAFVI010000001.1"/>
</dbReference>
<name>A0A6C1KH49_XANAU</name>
<protein>
    <submittedName>
        <fullName evidence="2">Uncharacterized protein</fullName>
    </submittedName>
</protein>
<accession>A0A6C1KH49</accession>
<sequence>MATRLTRRELYDLVWTEQGPQAALKLGISEARLRELCRSQVIPVPTAAYWQGLSAGGAPLRTPFSPACDLQRELVTIESTKLPRFLEPPPLVVKRPEPPPPRRGKVRTPDPKSIAWPRVDRPHPLVAPTAGALRRAKANQGVVLVEGAGLLTVRIGVHSVERAVVIFDGLARELEQRDFTCTIVGGRIEAHRDGEVVPFFLSERIETPRHEPSVAELVAEEHHRRRRNLLSGDLPHKPEAYPSFDYVPTGILTLSLDVINREGRRQMNWIDNSRGILERQVGAIIEGIEGWIELKGQLRLEAEHEQRIRMREAENNRRAELRKKAGGPAGSLADRDRGHGHESRPSPGAHRLGGEYGRS</sequence>
<evidence type="ECO:0000313" key="3">
    <source>
        <dbReference type="Proteomes" id="UP000305131"/>
    </source>
</evidence>
<dbReference type="OrthoDB" id="9777694at2"/>